<keyword evidence="1" id="KW-0285">Flavoprotein</keyword>
<dbReference type="InterPro" id="IPR036188">
    <property type="entry name" value="FAD/NAD-bd_sf"/>
</dbReference>
<comment type="caution">
    <text evidence="6">The sequence shown here is derived from an EMBL/GenBank/DDBJ whole genome shotgun (WGS) entry which is preliminary data.</text>
</comment>
<dbReference type="PANTHER" id="PTHR47178">
    <property type="entry name" value="MONOOXYGENASE, FAD-BINDING"/>
    <property type="match status" value="1"/>
</dbReference>
<dbReference type="Proteomes" id="UP001499930">
    <property type="component" value="Unassembled WGS sequence"/>
</dbReference>
<evidence type="ECO:0000256" key="3">
    <source>
        <dbReference type="ARBA" id="ARBA00023002"/>
    </source>
</evidence>
<name>A0ABP6K9U2_9ACTN</name>
<evidence type="ECO:0000256" key="4">
    <source>
        <dbReference type="ARBA" id="ARBA00023033"/>
    </source>
</evidence>
<feature type="domain" description="FAD-binding" evidence="5">
    <location>
        <begin position="306"/>
        <end position="353"/>
    </location>
</feature>
<dbReference type="Pfam" id="PF01494">
    <property type="entry name" value="FAD_binding_3"/>
    <property type="match status" value="2"/>
</dbReference>
<sequence>MRVLVIGAGMGGLTLAQALRRNGIDVVVHERDRALEATGGYRLHLDDRACAALRRHLAPAHYQALLASSAGPQAFTRFAVADHRMRLLFAEPRERASETLMIGRIPLRRLLAHGLGDALRLGSEFTGYRTHPDGTVTASFADGGTDHGDLLVGADGVRSRVARALAGRPTSLPAGVSGIAGRTPLTPGTRPLIPALLARGPALAFGPGGVGLFLTVHDPGSGTAVDSATCTEIAPITEPPTLIWGALAPDRAYPGRPRELDGTALVRLAGSLLHGWDGAVRALVRAADPATAAFFAFHAADPDADLTPWPAGAVTALGDAVHAMPPTGGRAAATAVRDADVLAEELLLVRDGESTIPLAVHRFQNRMAAYAGEAVRTSMQPLRWMQRLATPAGTRASRIALPTVAAAARLGRTLTGARGA</sequence>
<keyword evidence="3" id="KW-0560">Oxidoreductase</keyword>
<keyword evidence="7" id="KW-1185">Reference proteome</keyword>
<dbReference type="RefSeq" id="WP_344889851.1">
    <property type="nucleotide sequence ID" value="NZ_BAAAWD010000006.1"/>
</dbReference>
<keyword evidence="2" id="KW-0274">FAD</keyword>
<dbReference type="PANTHER" id="PTHR47178:SF5">
    <property type="entry name" value="FAD-BINDING DOMAIN-CONTAINING PROTEIN"/>
    <property type="match status" value="1"/>
</dbReference>
<protein>
    <submittedName>
        <fullName evidence="6">NAD(P)/FAD-dependent oxidoreductase</fullName>
    </submittedName>
</protein>
<dbReference type="PRINTS" id="PR00420">
    <property type="entry name" value="RNGMNOXGNASE"/>
</dbReference>
<dbReference type="SUPFAM" id="SSF51905">
    <property type="entry name" value="FAD/NAD(P)-binding domain"/>
    <property type="match status" value="1"/>
</dbReference>
<evidence type="ECO:0000256" key="1">
    <source>
        <dbReference type="ARBA" id="ARBA00022630"/>
    </source>
</evidence>
<evidence type="ECO:0000259" key="5">
    <source>
        <dbReference type="Pfam" id="PF01494"/>
    </source>
</evidence>
<evidence type="ECO:0000313" key="6">
    <source>
        <dbReference type="EMBL" id="GAA2994376.1"/>
    </source>
</evidence>
<keyword evidence="4" id="KW-0503">Monooxygenase</keyword>
<dbReference type="EMBL" id="BAAAWD010000006">
    <property type="protein sequence ID" value="GAA2994376.1"/>
    <property type="molecule type" value="Genomic_DNA"/>
</dbReference>
<dbReference type="Gene3D" id="3.50.50.60">
    <property type="entry name" value="FAD/NAD(P)-binding domain"/>
    <property type="match status" value="1"/>
</dbReference>
<evidence type="ECO:0000313" key="7">
    <source>
        <dbReference type="Proteomes" id="UP001499930"/>
    </source>
</evidence>
<reference evidence="7" key="1">
    <citation type="journal article" date="2019" name="Int. J. Syst. Evol. Microbiol.">
        <title>The Global Catalogue of Microorganisms (GCM) 10K type strain sequencing project: providing services to taxonomists for standard genome sequencing and annotation.</title>
        <authorList>
            <consortium name="The Broad Institute Genomics Platform"/>
            <consortium name="The Broad Institute Genome Sequencing Center for Infectious Disease"/>
            <person name="Wu L."/>
            <person name="Ma J."/>
        </authorList>
    </citation>
    <scope>NUCLEOTIDE SEQUENCE [LARGE SCALE GENOMIC DNA]</scope>
    <source>
        <strain evidence="7">JCM 3106</strain>
    </source>
</reference>
<evidence type="ECO:0000256" key="2">
    <source>
        <dbReference type="ARBA" id="ARBA00022827"/>
    </source>
</evidence>
<feature type="domain" description="FAD-binding" evidence="5">
    <location>
        <begin position="2"/>
        <end position="166"/>
    </location>
</feature>
<gene>
    <name evidence="6" type="ORF">GCM10017559_13370</name>
</gene>
<accession>A0ABP6K9U2</accession>
<proteinExistence type="predicted"/>
<dbReference type="InterPro" id="IPR002938">
    <property type="entry name" value="FAD-bd"/>
</dbReference>
<organism evidence="6 7">
    <name type="scientific">Streptosporangium longisporum</name>
    <dbReference type="NCBI Taxonomy" id="46187"/>
    <lineage>
        <taxon>Bacteria</taxon>
        <taxon>Bacillati</taxon>
        <taxon>Actinomycetota</taxon>
        <taxon>Actinomycetes</taxon>
        <taxon>Streptosporangiales</taxon>
        <taxon>Streptosporangiaceae</taxon>
        <taxon>Streptosporangium</taxon>
    </lineage>
</organism>